<name>A0A918PXW8_9ACTN</name>
<accession>A0A918PXW8</accession>
<comment type="caution">
    <text evidence="3">The sequence shown here is derived from an EMBL/GenBank/DDBJ whole genome shotgun (WGS) entry which is preliminary data.</text>
</comment>
<reference evidence="3" key="2">
    <citation type="submission" date="2020-09" db="EMBL/GenBank/DDBJ databases">
        <authorList>
            <person name="Sun Q."/>
            <person name="Ohkuma M."/>
        </authorList>
    </citation>
    <scope>NUCLEOTIDE SEQUENCE</scope>
    <source>
        <strain evidence="3">JCM 4988</strain>
    </source>
</reference>
<dbReference type="AlphaFoldDB" id="A0A918PXW8"/>
<proteinExistence type="predicted"/>
<dbReference type="RefSeq" id="WP_190122602.1">
    <property type="nucleotide sequence ID" value="NZ_BMWG01000004.1"/>
</dbReference>
<feature type="region of interest" description="Disordered" evidence="2">
    <location>
        <begin position="44"/>
        <end position="64"/>
    </location>
</feature>
<organism evidence="3 4">
    <name type="scientific">Streptomyces inusitatus</name>
    <dbReference type="NCBI Taxonomy" id="68221"/>
    <lineage>
        <taxon>Bacteria</taxon>
        <taxon>Bacillati</taxon>
        <taxon>Actinomycetota</taxon>
        <taxon>Actinomycetes</taxon>
        <taxon>Kitasatosporales</taxon>
        <taxon>Streptomycetaceae</taxon>
        <taxon>Streptomyces</taxon>
    </lineage>
</organism>
<evidence type="ECO:0000313" key="3">
    <source>
        <dbReference type="EMBL" id="GGZ26634.1"/>
    </source>
</evidence>
<dbReference type="Proteomes" id="UP000630936">
    <property type="component" value="Unassembled WGS sequence"/>
</dbReference>
<keyword evidence="1" id="KW-0175">Coiled coil</keyword>
<gene>
    <name evidence="3" type="ORF">GCM10010387_19960</name>
</gene>
<keyword evidence="4" id="KW-1185">Reference proteome</keyword>
<evidence type="ECO:0008006" key="5">
    <source>
        <dbReference type="Google" id="ProtNLM"/>
    </source>
</evidence>
<sequence>MTDDDMRQSRHAPAEHRIAELEDEVDELRSANEILLSVAAYFSNTGVPPTPPGTSGTLAASADD</sequence>
<evidence type="ECO:0000313" key="4">
    <source>
        <dbReference type="Proteomes" id="UP000630936"/>
    </source>
</evidence>
<evidence type="ECO:0000256" key="2">
    <source>
        <dbReference type="SAM" id="MobiDB-lite"/>
    </source>
</evidence>
<feature type="coiled-coil region" evidence="1">
    <location>
        <begin position="11"/>
        <end position="38"/>
    </location>
</feature>
<dbReference type="EMBL" id="BMWG01000004">
    <property type="protein sequence ID" value="GGZ26634.1"/>
    <property type="molecule type" value="Genomic_DNA"/>
</dbReference>
<evidence type="ECO:0000256" key="1">
    <source>
        <dbReference type="SAM" id="Coils"/>
    </source>
</evidence>
<protein>
    <recommendedName>
        <fullName evidence="5">Transposase</fullName>
    </recommendedName>
</protein>
<reference evidence="3" key="1">
    <citation type="journal article" date="2014" name="Int. J. Syst. Evol. Microbiol.">
        <title>Complete genome sequence of Corynebacterium casei LMG S-19264T (=DSM 44701T), isolated from a smear-ripened cheese.</title>
        <authorList>
            <consortium name="US DOE Joint Genome Institute (JGI-PGF)"/>
            <person name="Walter F."/>
            <person name="Albersmeier A."/>
            <person name="Kalinowski J."/>
            <person name="Ruckert C."/>
        </authorList>
    </citation>
    <scope>NUCLEOTIDE SEQUENCE</scope>
    <source>
        <strain evidence="3">JCM 4988</strain>
    </source>
</reference>